<dbReference type="GO" id="GO:0008270">
    <property type="term" value="F:zinc ion binding"/>
    <property type="evidence" value="ECO:0007669"/>
    <property type="project" value="InterPro"/>
</dbReference>
<gene>
    <name evidence="4" type="ORF">DW079_12360</name>
    <name evidence="3" type="ORF">DW250_13105</name>
    <name evidence="2" type="ORF">NNC55_03860</name>
</gene>
<evidence type="ECO:0000313" key="5">
    <source>
        <dbReference type="Proteomes" id="UP000286211"/>
    </source>
</evidence>
<dbReference type="EMBL" id="QRIN01000068">
    <property type="protein sequence ID" value="RHG63424.1"/>
    <property type="molecule type" value="Genomic_DNA"/>
</dbReference>
<dbReference type="PANTHER" id="PTHR39639">
    <property type="entry name" value="CHROMOSOME 16, WHOLE GENOME SHOTGUN SEQUENCE"/>
    <property type="match status" value="1"/>
</dbReference>
<dbReference type="GO" id="GO:0003676">
    <property type="term" value="F:nucleic acid binding"/>
    <property type="evidence" value="ECO:0007669"/>
    <property type="project" value="InterPro"/>
</dbReference>
<dbReference type="Pfam" id="PF03235">
    <property type="entry name" value="GmrSD_N"/>
    <property type="match status" value="1"/>
</dbReference>
<dbReference type="Pfam" id="PF01844">
    <property type="entry name" value="HNH"/>
    <property type="match status" value="1"/>
</dbReference>
<evidence type="ECO:0000313" key="2">
    <source>
        <dbReference type="EMBL" id="MCP9599099.1"/>
    </source>
</evidence>
<dbReference type="InterPro" id="IPR002711">
    <property type="entry name" value="HNH"/>
</dbReference>
<dbReference type="EMBL" id="JANDWN010000006">
    <property type="protein sequence ID" value="MCP9599099.1"/>
    <property type="molecule type" value="Genomic_DNA"/>
</dbReference>
<dbReference type="InterPro" id="IPR003615">
    <property type="entry name" value="HNH_nuc"/>
</dbReference>
<feature type="domain" description="HNH nuclease" evidence="1">
    <location>
        <begin position="314"/>
        <end position="367"/>
    </location>
</feature>
<sequence>MDIKPEKIAIRDLIADYSNDPNNGVYGYHGKLNIRPPYQREFRYELKQQQAVIETILKGYPLNIMYWSVGDEGKYEMIDGQQRTLSICEYYQHAFNIVDKDRPVLFFDNLTEKEKKDFLDYELTVYFCTGTDMEKLDWFRVINIAGERLLDQELRNAVYVGPFITDARRYFSKYGCVAYKVGGDYMIGKLEEQAYLQTILKWAARHDGISDPAPIDKYMAIHQNDPNANQLWAYYMQIITWVKSTFPKYRKEMKGLDWGAMFDEFGSNIYDTQQLESEIHRLMEDDEIMKKSGIYRYVLSGDLHDLNFRTFDKKQKREAYERQKGICPLCGEHFELEEMEADHITPWCEGGTTVAENCQMLCRECNRRKGSK</sequence>
<accession>A0A3R6KKR1</accession>
<dbReference type="InterPro" id="IPR004919">
    <property type="entry name" value="GmrSD_N"/>
</dbReference>
<reference evidence="5 6" key="1">
    <citation type="submission" date="2018-08" db="EMBL/GenBank/DDBJ databases">
        <title>A genome reference for cultivated species of the human gut microbiota.</title>
        <authorList>
            <person name="Zou Y."/>
            <person name="Xue W."/>
            <person name="Luo G."/>
        </authorList>
    </citation>
    <scope>NUCLEOTIDE SEQUENCE [LARGE SCALE GENOMIC DNA]</scope>
    <source>
        <strain evidence="4 5">AF46-2NS</strain>
        <strain evidence="3 6">AM22-1</strain>
    </source>
</reference>
<evidence type="ECO:0000313" key="3">
    <source>
        <dbReference type="EMBL" id="RHG63424.1"/>
    </source>
</evidence>
<dbReference type="RefSeq" id="WP_118201489.1">
    <property type="nucleotide sequence ID" value="NZ_JANDWK010000006.1"/>
</dbReference>
<evidence type="ECO:0000259" key="1">
    <source>
        <dbReference type="SMART" id="SM00507"/>
    </source>
</evidence>
<dbReference type="SMART" id="SM00507">
    <property type="entry name" value="HNHc"/>
    <property type="match status" value="1"/>
</dbReference>
<dbReference type="CDD" id="cd00085">
    <property type="entry name" value="HNHc"/>
    <property type="match status" value="1"/>
</dbReference>
<organism evidence="3 6">
    <name type="scientific">Segatella copri</name>
    <dbReference type="NCBI Taxonomy" id="165179"/>
    <lineage>
        <taxon>Bacteria</taxon>
        <taxon>Pseudomonadati</taxon>
        <taxon>Bacteroidota</taxon>
        <taxon>Bacteroidia</taxon>
        <taxon>Bacteroidales</taxon>
        <taxon>Prevotellaceae</taxon>
        <taxon>Segatella</taxon>
    </lineage>
</organism>
<dbReference type="PANTHER" id="PTHR39639:SF1">
    <property type="entry name" value="DUF262 DOMAIN-CONTAINING PROTEIN"/>
    <property type="match status" value="1"/>
</dbReference>
<proteinExistence type="predicted"/>
<dbReference type="GO" id="GO:0004519">
    <property type="term" value="F:endonuclease activity"/>
    <property type="evidence" value="ECO:0007669"/>
    <property type="project" value="InterPro"/>
</dbReference>
<name>A0A3R6KKR1_9BACT</name>
<dbReference type="Proteomes" id="UP001204486">
    <property type="component" value="Unassembled WGS sequence"/>
</dbReference>
<protein>
    <submittedName>
        <fullName evidence="3">DUF262 domain-containing protein</fullName>
    </submittedName>
</protein>
<reference evidence="2" key="2">
    <citation type="submission" date="2022-07" db="EMBL/GenBank/DDBJ databases">
        <title>Prevotella copri.</title>
        <authorList>
            <person name="Yang C."/>
        </authorList>
    </citation>
    <scope>NUCLEOTIDE SEQUENCE</scope>
    <source>
        <strain evidence="2">HF1476</strain>
    </source>
</reference>
<comment type="caution">
    <text evidence="3">The sequence shown here is derived from an EMBL/GenBank/DDBJ whole genome shotgun (WGS) entry which is preliminary data.</text>
</comment>
<dbReference type="EMBL" id="QRNB01000078">
    <property type="protein sequence ID" value="RHK08774.1"/>
    <property type="molecule type" value="Genomic_DNA"/>
</dbReference>
<dbReference type="AlphaFoldDB" id="A0A3R6KKR1"/>
<dbReference type="Gene3D" id="1.10.30.50">
    <property type="match status" value="1"/>
</dbReference>
<dbReference type="Proteomes" id="UP000286501">
    <property type="component" value="Unassembled WGS sequence"/>
</dbReference>
<dbReference type="Proteomes" id="UP000286211">
    <property type="component" value="Unassembled WGS sequence"/>
</dbReference>
<evidence type="ECO:0000313" key="6">
    <source>
        <dbReference type="Proteomes" id="UP000286501"/>
    </source>
</evidence>
<evidence type="ECO:0000313" key="4">
    <source>
        <dbReference type="EMBL" id="RHK08774.1"/>
    </source>
</evidence>